<evidence type="ECO:0000256" key="2">
    <source>
        <dbReference type="ARBA" id="ARBA00022448"/>
    </source>
</evidence>
<gene>
    <name evidence="6" type="primary">vha-15</name>
    <name evidence="6" type="ORF">NGRA_1348</name>
</gene>
<dbReference type="Proteomes" id="UP000740883">
    <property type="component" value="Unassembled WGS sequence"/>
</dbReference>
<evidence type="ECO:0000259" key="5">
    <source>
        <dbReference type="Pfam" id="PF11698"/>
    </source>
</evidence>
<keyword evidence="7" id="KW-1185">Reference proteome</keyword>
<evidence type="ECO:0000256" key="4">
    <source>
        <dbReference type="ARBA" id="ARBA00023065"/>
    </source>
</evidence>
<dbReference type="InterPro" id="IPR011987">
    <property type="entry name" value="ATPase_V1-cplx_hsu_C"/>
</dbReference>
<comment type="caution">
    <text evidence="6">The sequence shown here is derived from an EMBL/GenBank/DDBJ whole genome shotgun (WGS) entry which is preliminary data.</text>
</comment>
<dbReference type="Gene3D" id="1.25.10.10">
    <property type="entry name" value="Leucine-rich Repeat Variant"/>
    <property type="match status" value="1"/>
</dbReference>
<dbReference type="PANTHER" id="PTHR10698:SF0">
    <property type="entry name" value="V-TYPE PROTON ATPASE SUBUNIT H"/>
    <property type="match status" value="1"/>
</dbReference>
<reference evidence="6 7" key="1">
    <citation type="journal article" date="2020" name="Genome Biol. Evol.">
        <title>Comparative genomics of strictly vertically transmitted, feminizing microsporidia endosymbionts of amphipod crustaceans.</title>
        <authorList>
            <person name="Cormier A."/>
            <person name="Chebbi M.A."/>
            <person name="Giraud I."/>
            <person name="Wattier R."/>
            <person name="Teixeira M."/>
            <person name="Gilbert C."/>
            <person name="Rigaud T."/>
            <person name="Cordaux R."/>
        </authorList>
    </citation>
    <scope>NUCLEOTIDE SEQUENCE [LARGE SCALE GENOMIC DNA]</scope>
    <source>
        <strain evidence="6 7">Ou3-Ou53</strain>
    </source>
</reference>
<dbReference type="Pfam" id="PF11698">
    <property type="entry name" value="V-ATPase_H_C"/>
    <property type="match status" value="1"/>
</dbReference>
<accession>A0A9P6GYN7</accession>
<dbReference type="Gene3D" id="1.25.40.150">
    <property type="entry name" value="V-type ATPase, subunit H, C-terminal domain"/>
    <property type="match status" value="1"/>
</dbReference>
<evidence type="ECO:0000256" key="3">
    <source>
        <dbReference type="ARBA" id="ARBA00022781"/>
    </source>
</evidence>
<dbReference type="Pfam" id="PF03224">
    <property type="entry name" value="V-ATPase_H_N"/>
    <property type="match status" value="1"/>
</dbReference>
<dbReference type="GO" id="GO:0000221">
    <property type="term" value="C:vacuolar proton-transporting V-type ATPase, V1 domain"/>
    <property type="evidence" value="ECO:0007669"/>
    <property type="project" value="InterPro"/>
</dbReference>
<protein>
    <submittedName>
        <fullName evidence="6">V-type proton ATPase subunit H 2</fullName>
    </submittedName>
</protein>
<name>A0A9P6GYN7_9MICR</name>
<evidence type="ECO:0000256" key="1">
    <source>
        <dbReference type="ARBA" id="ARBA00008613"/>
    </source>
</evidence>
<keyword evidence="3" id="KW-0375">Hydrogen ion transport</keyword>
<dbReference type="PANTHER" id="PTHR10698">
    <property type="entry name" value="V-TYPE PROTON ATPASE SUBUNIT H"/>
    <property type="match status" value="1"/>
</dbReference>
<dbReference type="InterPro" id="IPR004908">
    <property type="entry name" value="ATPase_V1-cplx_hsu"/>
</dbReference>
<dbReference type="EMBL" id="SBJO01000082">
    <property type="protein sequence ID" value="KAF9763317.1"/>
    <property type="molecule type" value="Genomic_DNA"/>
</dbReference>
<comment type="similarity">
    <text evidence="1">Belongs to the V-ATPase H subunit family.</text>
</comment>
<dbReference type="InterPro" id="IPR016024">
    <property type="entry name" value="ARM-type_fold"/>
</dbReference>
<evidence type="ECO:0000313" key="6">
    <source>
        <dbReference type="EMBL" id="KAF9763317.1"/>
    </source>
</evidence>
<dbReference type="AlphaFoldDB" id="A0A9P6GYN7"/>
<organism evidence="6 7">
    <name type="scientific">Nosema granulosis</name>
    <dbReference type="NCBI Taxonomy" id="83296"/>
    <lineage>
        <taxon>Eukaryota</taxon>
        <taxon>Fungi</taxon>
        <taxon>Fungi incertae sedis</taxon>
        <taxon>Microsporidia</taxon>
        <taxon>Nosematidae</taxon>
        <taxon>Nosema</taxon>
    </lineage>
</organism>
<dbReference type="InterPro" id="IPR011989">
    <property type="entry name" value="ARM-like"/>
</dbReference>
<feature type="domain" description="ATPase V1 complex subunit H C-terminal" evidence="5">
    <location>
        <begin position="252"/>
        <end position="364"/>
    </location>
</feature>
<keyword evidence="2" id="KW-0813">Transport</keyword>
<dbReference type="GO" id="GO:0046961">
    <property type="term" value="F:proton-transporting ATPase activity, rotational mechanism"/>
    <property type="evidence" value="ECO:0007669"/>
    <property type="project" value="InterPro"/>
</dbReference>
<dbReference type="SUPFAM" id="SSF48371">
    <property type="entry name" value="ARM repeat"/>
    <property type="match status" value="1"/>
</dbReference>
<evidence type="ECO:0000313" key="7">
    <source>
        <dbReference type="Proteomes" id="UP000740883"/>
    </source>
</evidence>
<keyword evidence="4" id="KW-0406">Ion transport</keyword>
<dbReference type="InterPro" id="IPR038497">
    <property type="entry name" value="ATPase_V1-cplx_hsu_C_sf"/>
</dbReference>
<dbReference type="OrthoDB" id="10263554at2759"/>
<sequence length="365" mass="43557">MFLESIEKRRFLDHFKNIDEEEMLRTPVDILLEDSEASQYILFKHPAKFEEEALIKLLKSKHVYIRMKACELLTNIYMNKIHREEYVVFYRFYLRETDSYEELNQLYTFLGRFVSCKSSTEFDNRERIRTIAKDKTILGAMINYCHIKEVQYQILLVVYVLSFEDTVVELLVPFLDTIVSCLEERSREKILRICYMIVVNILKSSYKLRIGRISTLKHITTNLKDLNLNDTDLKESLMEAYSLLTEEQQRYSVHSYLEDLYKGVLDEGEFHYDQMFWINGLPVLLKNKVEVIKVLKKYLKSHKNNWISLACNDIYMLVKADPTINTVLNKYKVRDILFELTKSEDDEVRFKAVQALYMCIFSEWT</sequence>
<proteinExistence type="inferred from homology"/>